<reference evidence="2" key="1">
    <citation type="journal article" date="2015" name="Nature">
        <title>Complex archaea that bridge the gap between prokaryotes and eukaryotes.</title>
        <authorList>
            <person name="Spang A."/>
            <person name="Saw J.H."/>
            <person name="Jorgensen S.L."/>
            <person name="Zaremba-Niedzwiedzka K."/>
            <person name="Martijn J."/>
            <person name="Lind A.E."/>
            <person name="van Eijk R."/>
            <person name="Schleper C."/>
            <person name="Guy L."/>
            <person name="Ettema T.J."/>
        </authorList>
    </citation>
    <scope>NUCLEOTIDE SEQUENCE</scope>
</reference>
<keyword evidence="1" id="KW-0812">Transmembrane</keyword>
<gene>
    <name evidence="2" type="ORF">LCGC14_0984390</name>
</gene>
<keyword evidence="1" id="KW-0472">Membrane</keyword>
<feature type="transmembrane region" description="Helical" evidence="1">
    <location>
        <begin position="67"/>
        <end position="89"/>
    </location>
</feature>
<sequence>MSDMEIACWFDMGRSTCLLPDDHDGPHEPTPDSEIFVELVDKPTTEPVLLRPDVTPVVSPTIRLPGILVGVVLSIPWWIGLWHIVRWIFS</sequence>
<dbReference type="EMBL" id="LAZR01003697">
    <property type="protein sequence ID" value="KKN15589.1"/>
    <property type="molecule type" value="Genomic_DNA"/>
</dbReference>
<evidence type="ECO:0000313" key="2">
    <source>
        <dbReference type="EMBL" id="KKN15589.1"/>
    </source>
</evidence>
<comment type="caution">
    <text evidence="2">The sequence shown here is derived from an EMBL/GenBank/DDBJ whole genome shotgun (WGS) entry which is preliminary data.</text>
</comment>
<name>A0A0F9NC63_9ZZZZ</name>
<organism evidence="2">
    <name type="scientific">marine sediment metagenome</name>
    <dbReference type="NCBI Taxonomy" id="412755"/>
    <lineage>
        <taxon>unclassified sequences</taxon>
        <taxon>metagenomes</taxon>
        <taxon>ecological metagenomes</taxon>
    </lineage>
</organism>
<protein>
    <submittedName>
        <fullName evidence="2">Uncharacterized protein</fullName>
    </submittedName>
</protein>
<evidence type="ECO:0000256" key="1">
    <source>
        <dbReference type="SAM" id="Phobius"/>
    </source>
</evidence>
<dbReference type="AlphaFoldDB" id="A0A0F9NC63"/>
<proteinExistence type="predicted"/>
<accession>A0A0F9NC63</accession>
<keyword evidence="1" id="KW-1133">Transmembrane helix</keyword>